<evidence type="ECO:0000256" key="1">
    <source>
        <dbReference type="ARBA" id="ARBA00004442"/>
    </source>
</evidence>
<evidence type="ECO:0000256" key="6">
    <source>
        <dbReference type="ARBA" id="ARBA00023237"/>
    </source>
</evidence>
<dbReference type="GO" id="GO:1990281">
    <property type="term" value="C:efflux pump complex"/>
    <property type="evidence" value="ECO:0007669"/>
    <property type="project" value="TreeGrafter"/>
</dbReference>
<keyword evidence="5" id="KW-0472">Membrane</keyword>
<dbReference type="InterPro" id="IPR003423">
    <property type="entry name" value="OMP_efflux"/>
</dbReference>
<feature type="non-terminal residue" evidence="7">
    <location>
        <position position="239"/>
    </location>
</feature>
<dbReference type="EMBL" id="UINC01090769">
    <property type="protein sequence ID" value="SVC43008.1"/>
    <property type="molecule type" value="Genomic_DNA"/>
</dbReference>
<evidence type="ECO:0000256" key="5">
    <source>
        <dbReference type="ARBA" id="ARBA00023136"/>
    </source>
</evidence>
<accession>A0A382M312</accession>
<dbReference type="GO" id="GO:0009279">
    <property type="term" value="C:cell outer membrane"/>
    <property type="evidence" value="ECO:0007669"/>
    <property type="project" value="UniProtKB-SubCell"/>
</dbReference>
<evidence type="ECO:0000256" key="2">
    <source>
        <dbReference type="ARBA" id="ARBA00022448"/>
    </source>
</evidence>
<dbReference type="GO" id="GO:0015562">
    <property type="term" value="F:efflux transmembrane transporter activity"/>
    <property type="evidence" value="ECO:0007669"/>
    <property type="project" value="InterPro"/>
</dbReference>
<dbReference type="PANTHER" id="PTHR30026:SF20">
    <property type="entry name" value="OUTER MEMBRANE PROTEIN TOLC"/>
    <property type="match status" value="1"/>
</dbReference>
<comment type="subcellular location">
    <subcellularLocation>
        <location evidence="1">Cell outer membrane</location>
    </subcellularLocation>
</comment>
<keyword evidence="6" id="KW-0998">Cell outer membrane</keyword>
<evidence type="ECO:0000256" key="4">
    <source>
        <dbReference type="ARBA" id="ARBA00022692"/>
    </source>
</evidence>
<sequence>MRLFLFLILIINPVYALDINQSVKSTIENNPKVKIALEKLNESKELIESAYGKKLPSVTGTLSGTYSSSDSQSATDSTTPETFTDKYKLTVSQNLYDGGFNNLEIDRSKILYDNEILYFKNTIQNLVLSAIEGYLLVINYKKSLEANKKNFDSVLQVLEEMKTLYDLGSATLYELQNAESAFAIAQTYLFTAEQNFKISQKTFYRIVGQKPLNLEEVIDFEEEFDLNNIILRTSTNNYD</sequence>
<evidence type="ECO:0008006" key="8">
    <source>
        <dbReference type="Google" id="ProtNLM"/>
    </source>
</evidence>
<reference evidence="7" key="1">
    <citation type="submission" date="2018-05" db="EMBL/GenBank/DDBJ databases">
        <authorList>
            <person name="Lanie J.A."/>
            <person name="Ng W.-L."/>
            <person name="Kazmierczak K.M."/>
            <person name="Andrzejewski T.M."/>
            <person name="Davidsen T.M."/>
            <person name="Wayne K.J."/>
            <person name="Tettelin H."/>
            <person name="Glass J.I."/>
            <person name="Rusch D."/>
            <person name="Podicherti R."/>
            <person name="Tsui H.-C.T."/>
            <person name="Winkler M.E."/>
        </authorList>
    </citation>
    <scope>NUCLEOTIDE SEQUENCE</scope>
</reference>
<dbReference type="Gene3D" id="1.20.1600.10">
    <property type="entry name" value="Outer membrane efflux proteins (OEP)"/>
    <property type="match status" value="1"/>
</dbReference>
<dbReference type="GO" id="GO:0015288">
    <property type="term" value="F:porin activity"/>
    <property type="evidence" value="ECO:0007669"/>
    <property type="project" value="TreeGrafter"/>
</dbReference>
<gene>
    <name evidence="7" type="ORF">METZ01_LOCUS295862</name>
</gene>
<dbReference type="Pfam" id="PF02321">
    <property type="entry name" value="OEP"/>
    <property type="match status" value="1"/>
</dbReference>
<dbReference type="PANTHER" id="PTHR30026">
    <property type="entry name" value="OUTER MEMBRANE PROTEIN TOLC"/>
    <property type="match status" value="1"/>
</dbReference>
<protein>
    <recommendedName>
        <fullName evidence="8">Outer membrane efflux protein</fullName>
    </recommendedName>
</protein>
<evidence type="ECO:0000313" key="7">
    <source>
        <dbReference type="EMBL" id="SVC43008.1"/>
    </source>
</evidence>
<keyword evidence="2" id="KW-0813">Transport</keyword>
<evidence type="ECO:0000256" key="3">
    <source>
        <dbReference type="ARBA" id="ARBA00022452"/>
    </source>
</evidence>
<keyword evidence="4" id="KW-0812">Transmembrane</keyword>
<organism evidence="7">
    <name type="scientific">marine metagenome</name>
    <dbReference type="NCBI Taxonomy" id="408172"/>
    <lineage>
        <taxon>unclassified sequences</taxon>
        <taxon>metagenomes</taxon>
        <taxon>ecological metagenomes</taxon>
    </lineage>
</organism>
<name>A0A382M312_9ZZZZ</name>
<dbReference type="SUPFAM" id="SSF56954">
    <property type="entry name" value="Outer membrane efflux proteins (OEP)"/>
    <property type="match status" value="1"/>
</dbReference>
<proteinExistence type="predicted"/>
<keyword evidence="3" id="KW-1134">Transmembrane beta strand</keyword>
<dbReference type="AlphaFoldDB" id="A0A382M312"/>
<dbReference type="InterPro" id="IPR051906">
    <property type="entry name" value="TolC-like"/>
</dbReference>